<dbReference type="GO" id="GO:0009847">
    <property type="term" value="P:spore germination"/>
    <property type="evidence" value="ECO:0007669"/>
    <property type="project" value="InterPro"/>
</dbReference>
<evidence type="ECO:0000256" key="2">
    <source>
        <dbReference type="ARBA" id="ARBA00023136"/>
    </source>
</evidence>
<dbReference type="PIRSF" id="PIRSF005690">
    <property type="entry name" value="GerBA"/>
    <property type="match status" value="1"/>
</dbReference>
<dbReference type="GO" id="GO:0016020">
    <property type="term" value="C:membrane"/>
    <property type="evidence" value="ECO:0007669"/>
    <property type="project" value="InterPro"/>
</dbReference>
<evidence type="ECO:0000256" key="1">
    <source>
        <dbReference type="ARBA" id="ARBA00005278"/>
    </source>
</evidence>
<dbReference type="EMBL" id="FQZV01000055">
    <property type="protein sequence ID" value="SHJ94096.1"/>
    <property type="molecule type" value="Genomic_DNA"/>
</dbReference>
<evidence type="ECO:0000313" key="5">
    <source>
        <dbReference type="Proteomes" id="UP000184536"/>
    </source>
</evidence>
<dbReference type="Proteomes" id="UP000184536">
    <property type="component" value="Unassembled WGS sequence"/>
</dbReference>
<evidence type="ECO:0000313" key="4">
    <source>
        <dbReference type="EMBL" id="SHJ94096.1"/>
    </source>
</evidence>
<dbReference type="InterPro" id="IPR050768">
    <property type="entry name" value="UPF0353/GerABKA_families"/>
</dbReference>
<comment type="similarity">
    <text evidence="1">Belongs to the GerABKA family.</text>
</comment>
<dbReference type="AlphaFoldDB" id="A0A1M6NEU1"/>
<dbReference type="InterPro" id="IPR004995">
    <property type="entry name" value="Spore_Ger"/>
</dbReference>
<evidence type="ECO:0000256" key="3">
    <source>
        <dbReference type="SAM" id="Phobius"/>
    </source>
</evidence>
<proteinExistence type="inferred from homology"/>
<feature type="transmembrane region" description="Helical" evidence="3">
    <location>
        <begin position="319"/>
        <end position="341"/>
    </location>
</feature>
<keyword evidence="5" id="KW-1185">Reference proteome</keyword>
<organism evidence="4 5">
    <name type="scientific">Geosporobacter subterraneus DSM 17957</name>
    <dbReference type="NCBI Taxonomy" id="1121919"/>
    <lineage>
        <taxon>Bacteria</taxon>
        <taxon>Bacillati</taxon>
        <taxon>Bacillota</taxon>
        <taxon>Clostridia</taxon>
        <taxon>Peptostreptococcales</taxon>
        <taxon>Thermotaleaceae</taxon>
        <taxon>Geosporobacter</taxon>
    </lineage>
</organism>
<keyword evidence="3" id="KW-1133">Transmembrane helix</keyword>
<sequence>MRFLNRLLNSVHGQHREIELVDQGNKKRHHLSNDLSINRDCLKEILKEMDDIVYREIKLGTREAYLEAVLIYAINLVDINIVNENIIRPLNAYYLSKAEHSCKEPLTEADIGEIVNISRINNVTSYGDLVEGILSGNTILLMDQCEKALVFSSQGRKARDVEESSVESLVRGPRDSFVESIQANIGLIRSRLKTPSLKAKKKIIGSESRTTVYVLYIDNIVDQQLLDNVIKKLDDIQIDGIFESGYLEQYLEKSSYSPFSQMQITERPDKACANLLEGRVIILIDGNPQALILPITFFQLFQSPEDYYERILFGNFIRLLRYLGFIIATSLPSIYIALISFHHEMIPMDLMLHLSKTRAQVPFPPVVEVLLMEGTIELLREASARLPNTIGQTIGIVGAIVIGDAAITAHLASPTMIIVVAITAIGSYVLPHYSTSYSLRLIRFPIILMAATFGAFGIIIAWTWIIVHLCSLDSFGYPYFSPLAPFDRGLKKDGIFRGALWRLGESANTANKKNQTRWWRGGL</sequence>
<dbReference type="PANTHER" id="PTHR22550:SF5">
    <property type="entry name" value="LEUCINE ZIPPER PROTEIN 4"/>
    <property type="match status" value="1"/>
</dbReference>
<reference evidence="5" key="1">
    <citation type="submission" date="2016-11" db="EMBL/GenBank/DDBJ databases">
        <authorList>
            <person name="Varghese N."/>
            <person name="Submissions S."/>
        </authorList>
    </citation>
    <scope>NUCLEOTIDE SEQUENCE [LARGE SCALE GENOMIC DNA]</scope>
    <source>
        <strain evidence="5">DSM 17957</strain>
    </source>
</reference>
<dbReference type="PANTHER" id="PTHR22550">
    <property type="entry name" value="SPORE GERMINATION PROTEIN"/>
    <property type="match status" value="1"/>
</dbReference>
<name>A0A1M6NEU1_9FIRM</name>
<feature type="transmembrane region" description="Helical" evidence="3">
    <location>
        <begin position="411"/>
        <end position="430"/>
    </location>
</feature>
<accession>A0A1M6NEU1</accession>
<dbReference type="RefSeq" id="WP_242946405.1">
    <property type="nucleotide sequence ID" value="NZ_FQZV01000055.1"/>
</dbReference>
<gene>
    <name evidence="4" type="ORF">SAMN02745975_03275</name>
</gene>
<protein>
    <submittedName>
        <fullName evidence="4">Spore germination protein KA</fullName>
    </submittedName>
</protein>
<dbReference type="STRING" id="1121919.SAMN02745975_03275"/>
<feature type="transmembrane region" description="Helical" evidence="3">
    <location>
        <begin position="442"/>
        <end position="465"/>
    </location>
</feature>
<keyword evidence="2 3" id="KW-0472">Membrane</keyword>
<keyword evidence="3" id="KW-0812">Transmembrane</keyword>
<dbReference type="Pfam" id="PF03323">
    <property type="entry name" value="GerA"/>
    <property type="match status" value="1"/>
</dbReference>